<dbReference type="STRING" id="490629.SAMN05216266_12948"/>
<feature type="region of interest" description="Disordered" evidence="1">
    <location>
        <begin position="1"/>
        <end position="22"/>
    </location>
</feature>
<organism evidence="3 4">
    <name type="scientific">Amycolatopsis marina</name>
    <dbReference type="NCBI Taxonomy" id="490629"/>
    <lineage>
        <taxon>Bacteria</taxon>
        <taxon>Bacillati</taxon>
        <taxon>Actinomycetota</taxon>
        <taxon>Actinomycetes</taxon>
        <taxon>Pseudonocardiales</taxon>
        <taxon>Pseudonocardiaceae</taxon>
        <taxon>Amycolatopsis</taxon>
    </lineage>
</organism>
<reference evidence="4" key="1">
    <citation type="submission" date="2016-10" db="EMBL/GenBank/DDBJ databases">
        <authorList>
            <person name="Varghese N."/>
            <person name="Submissions S."/>
        </authorList>
    </citation>
    <scope>NUCLEOTIDE SEQUENCE [LARGE SCALE GENOMIC DNA]</scope>
    <source>
        <strain evidence="4">CGMCC 4.3568</strain>
    </source>
</reference>
<protein>
    <recommendedName>
        <fullName evidence="2">DUF397 domain-containing protein</fullName>
    </recommendedName>
</protein>
<evidence type="ECO:0000256" key="1">
    <source>
        <dbReference type="SAM" id="MobiDB-lite"/>
    </source>
</evidence>
<dbReference type="InterPro" id="IPR007278">
    <property type="entry name" value="DUF397"/>
</dbReference>
<feature type="domain" description="DUF397" evidence="2">
    <location>
        <begin position="9"/>
        <end position="62"/>
    </location>
</feature>
<dbReference type="AlphaFoldDB" id="A0A1I1CM21"/>
<keyword evidence="4" id="KW-1185">Reference proteome</keyword>
<accession>A0A1I1CM21</accession>
<dbReference type="RefSeq" id="WP_091678811.1">
    <property type="nucleotide sequence ID" value="NZ_FOKG01000029.1"/>
</dbReference>
<dbReference type="Pfam" id="PF04149">
    <property type="entry name" value="DUF397"/>
    <property type="match status" value="1"/>
</dbReference>
<evidence type="ECO:0000259" key="2">
    <source>
        <dbReference type="Pfam" id="PF04149"/>
    </source>
</evidence>
<dbReference type="EMBL" id="FOKG01000029">
    <property type="protein sequence ID" value="SFB61968.1"/>
    <property type="molecule type" value="Genomic_DNA"/>
</dbReference>
<sequence length="65" mass="6615">MPAADLTNATWRKSSRSNGGGNECVEIASLTSGAAVRDSKDPGAGALVLTPCAWDSLRAAVRQVG</sequence>
<evidence type="ECO:0000313" key="4">
    <source>
        <dbReference type="Proteomes" id="UP000243799"/>
    </source>
</evidence>
<proteinExistence type="predicted"/>
<dbReference type="Proteomes" id="UP000243799">
    <property type="component" value="Unassembled WGS sequence"/>
</dbReference>
<evidence type="ECO:0000313" key="3">
    <source>
        <dbReference type="EMBL" id="SFB61968.1"/>
    </source>
</evidence>
<dbReference type="OrthoDB" id="3430276at2"/>
<gene>
    <name evidence="3" type="ORF">SAMN05216266_12948</name>
</gene>
<name>A0A1I1CM21_9PSEU</name>